<dbReference type="AlphaFoldDB" id="A0A540LLE2"/>
<proteinExistence type="inferred from homology"/>
<dbReference type="InterPro" id="IPR011990">
    <property type="entry name" value="TPR-like_helical_dom_sf"/>
</dbReference>
<feature type="repeat" description="PPR" evidence="3">
    <location>
        <begin position="591"/>
        <end position="625"/>
    </location>
</feature>
<dbReference type="Proteomes" id="UP000315295">
    <property type="component" value="Unassembled WGS sequence"/>
</dbReference>
<protein>
    <recommendedName>
        <fullName evidence="7">Pentacotripeptide-repeat region of PRORP domain-containing protein</fullName>
    </recommendedName>
</protein>
<feature type="repeat" description="PPR" evidence="3">
    <location>
        <begin position="451"/>
        <end position="485"/>
    </location>
</feature>
<dbReference type="Pfam" id="PF01535">
    <property type="entry name" value="PPR"/>
    <property type="match status" value="1"/>
</dbReference>
<dbReference type="NCBIfam" id="TIGR00756">
    <property type="entry name" value="PPR"/>
    <property type="match status" value="10"/>
</dbReference>
<feature type="repeat" description="PPR" evidence="3">
    <location>
        <begin position="272"/>
        <end position="306"/>
    </location>
</feature>
<organism evidence="5 6">
    <name type="scientific">Malus baccata</name>
    <name type="common">Siberian crab apple</name>
    <name type="synonym">Pyrus baccata</name>
    <dbReference type="NCBI Taxonomy" id="106549"/>
    <lineage>
        <taxon>Eukaryota</taxon>
        <taxon>Viridiplantae</taxon>
        <taxon>Streptophyta</taxon>
        <taxon>Embryophyta</taxon>
        <taxon>Tracheophyta</taxon>
        <taxon>Spermatophyta</taxon>
        <taxon>Magnoliopsida</taxon>
        <taxon>eudicotyledons</taxon>
        <taxon>Gunneridae</taxon>
        <taxon>Pentapetalae</taxon>
        <taxon>rosids</taxon>
        <taxon>fabids</taxon>
        <taxon>Rosales</taxon>
        <taxon>Rosaceae</taxon>
        <taxon>Amygdaloideae</taxon>
        <taxon>Maleae</taxon>
        <taxon>Malus</taxon>
    </lineage>
</organism>
<dbReference type="InterPro" id="IPR002885">
    <property type="entry name" value="PPR_rpt"/>
</dbReference>
<feature type="repeat" description="PPR" evidence="3">
    <location>
        <begin position="661"/>
        <end position="695"/>
    </location>
</feature>
<dbReference type="GO" id="GO:0003729">
    <property type="term" value="F:mRNA binding"/>
    <property type="evidence" value="ECO:0007669"/>
    <property type="project" value="TreeGrafter"/>
</dbReference>
<reference evidence="5 6" key="1">
    <citation type="journal article" date="2019" name="G3 (Bethesda)">
        <title>Sequencing of a Wild Apple (Malus baccata) Genome Unravels the Differences Between Cultivated and Wild Apple Species Regarding Disease Resistance and Cold Tolerance.</title>
        <authorList>
            <person name="Chen X."/>
        </authorList>
    </citation>
    <scope>NUCLEOTIDE SEQUENCE [LARGE SCALE GENOMIC DNA]</scope>
    <source>
        <strain evidence="6">cv. Shandingzi</strain>
        <tissue evidence="5">Leaves</tissue>
    </source>
</reference>
<feature type="region of interest" description="Disordered" evidence="4">
    <location>
        <begin position="55"/>
        <end position="79"/>
    </location>
</feature>
<dbReference type="Pfam" id="PF12854">
    <property type="entry name" value="PPR_1"/>
    <property type="match status" value="2"/>
</dbReference>
<keyword evidence="6" id="KW-1185">Reference proteome</keyword>
<dbReference type="InterPro" id="IPR051240">
    <property type="entry name" value="Mito_RNA-Proc/Resp"/>
</dbReference>
<dbReference type="EMBL" id="VIEB01000540">
    <property type="protein sequence ID" value="TQD87307.1"/>
    <property type="molecule type" value="Genomic_DNA"/>
</dbReference>
<comment type="similarity">
    <text evidence="1">Belongs to the PPR family. P subfamily.</text>
</comment>
<evidence type="ECO:0000256" key="2">
    <source>
        <dbReference type="ARBA" id="ARBA00022737"/>
    </source>
</evidence>
<accession>A0A540LLE2</accession>
<dbReference type="Pfam" id="PF13041">
    <property type="entry name" value="PPR_2"/>
    <property type="match status" value="3"/>
</dbReference>
<dbReference type="PANTHER" id="PTHR47933:SF37">
    <property type="entry name" value="OS07G0590600 PROTEIN"/>
    <property type="match status" value="1"/>
</dbReference>
<dbReference type="Gene3D" id="1.25.40.10">
    <property type="entry name" value="Tetratricopeptide repeat domain"/>
    <property type="match status" value="5"/>
</dbReference>
<evidence type="ECO:0000256" key="4">
    <source>
        <dbReference type="SAM" id="MobiDB-lite"/>
    </source>
</evidence>
<name>A0A540LLE2_MALBA</name>
<feature type="repeat" description="PPR" evidence="3">
    <location>
        <begin position="556"/>
        <end position="590"/>
    </location>
</feature>
<dbReference type="STRING" id="106549.A0A540LLE2"/>
<feature type="repeat" description="PPR" evidence="3">
    <location>
        <begin position="626"/>
        <end position="660"/>
    </location>
</feature>
<feature type="repeat" description="PPR" evidence="3">
    <location>
        <begin position="486"/>
        <end position="520"/>
    </location>
</feature>
<evidence type="ECO:0000256" key="1">
    <source>
        <dbReference type="ARBA" id="ARBA00007626"/>
    </source>
</evidence>
<evidence type="ECO:0000256" key="3">
    <source>
        <dbReference type="PROSITE-ProRule" id="PRU00708"/>
    </source>
</evidence>
<keyword evidence="2" id="KW-0677">Repeat</keyword>
<evidence type="ECO:0000313" key="6">
    <source>
        <dbReference type="Proteomes" id="UP000315295"/>
    </source>
</evidence>
<feature type="repeat" description="PPR" evidence="3">
    <location>
        <begin position="307"/>
        <end position="341"/>
    </location>
</feature>
<dbReference type="PANTHER" id="PTHR47933">
    <property type="entry name" value="PENTATRICOPEPTIDE REPEAT-CONTAINING PROTEIN 1, MITOCHONDRIAL"/>
    <property type="match status" value="1"/>
</dbReference>
<comment type="caution">
    <text evidence="5">The sequence shown here is derived from an EMBL/GenBank/DDBJ whole genome shotgun (WGS) entry which is preliminary data.</text>
</comment>
<evidence type="ECO:0000313" key="5">
    <source>
        <dbReference type="EMBL" id="TQD87307.1"/>
    </source>
</evidence>
<feature type="repeat" description="PPR" evidence="3">
    <location>
        <begin position="521"/>
        <end position="555"/>
    </location>
</feature>
<evidence type="ECO:0008006" key="7">
    <source>
        <dbReference type="Google" id="ProtNLM"/>
    </source>
</evidence>
<gene>
    <name evidence="5" type="ORF">C1H46_027138</name>
</gene>
<sequence>MVRDMRWLSSLASRAHAAVALRILPLPDQAPYSLSQIQTENASFENKPRIRKASASRNIRFGASRPPKPKGNSSCTPNPNPNLVSISNIPISAGNAHHNHKPIDHSYIVQILSRKDWFILLAHELKAQRIVLNPQFVASVLQNQENPSLSLKFYLWVSSIDPLLSKNQSVRGILANTLYRRGPVVLSVELLNDIKNSGLMVPEDLLCLLIGSWGRLGLSKYCAEVSGQISFLGLRLSTRLYNAVINALVKSNSLDLAYLKFQQMPADNCRPDRFTYNILIYGVCKIGIVDEALRLVKQMEGLGYFPNVWTYTILIDGFCNTKRVGEAFWVLEIMRETNVTPNEATIRSLVHGVFRSTAPSEAFELLLSFVERESVLFKVACDTVLYCLSNRCMAKEIVLFLKKSDAKGYLPESSTFNIIMVCLIKELAPFRNQNEVHDIFQSFIRRGVKPGFSTYLALIEAMYKAGKADQGNQIFDQMIKEGLVSDVFSYNMVIDCLCKAQMLDRASKVFEDMQCKGIPPNLVTFNTLLTGYSKAGEVGKAHELLAMLLEQGIKPDKFTFSSLIDGLCRANRIDDAFDCFAEMVRWRVTPNSITYNILIRSLCFVGDISRAVRAMKKMQANGIKPDAYSFNALIQGLCRMNKIEKAEELFLAMLTLGLNPDDYTCRAFIKALCDSGKLDAAKEILLSMEASGCFPDSSICNKILDSLVQSGHVEEAYRSISSTRGDDSRDALLGELRVDVLAQKTGRSVAHEGDDLWDALLDELHPGYVKGAGKSVEVRFYACQLSSIEVGASRDAKTIDAAAGRSK</sequence>
<dbReference type="PROSITE" id="PS51375">
    <property type="entry name" value="PPR"/>
    <property type="match status" value="10"/>
</dbReference>
<feature type="repeat" description="PPR" evidence="3">
    <location>
        <begin position="237"/>
        <end position="271"/>
    </location>
</feature>